<organism evidence="2 3">
    <name type="scientific">Nocardia brasiliensis</name>
    <dbReference type="NCBI Taxonomy" id="37326"/>
    <lineage>
        <taxon>Bacteria</taxon>
        <taxon>Bacillati</taxon>
        <taxon>Actinomycetota</taxon>
        <taxon>Actinomycetes</taxon>
        <taxon>Mycobacteriales</taxon>
        <taxon>Nocardiaceae</taxon>
        <taxon>Nocardia</taxon>
    </lineage>
</organism>
<reference evidence="2 3" key="1">
    <citation type="journal article" date="2019" name="ACS Chem. Biol.">
        <title>Identification and Mobilization of a Cryptic Antibiotic Biosynthesis Gene Locus from a Human-Pathogenic Nocardia Isolate.</title>
        <authorList>
            <person name="Herisse M."/>
            <person name="Ishida K."/>
            <person name="Porter J.L."/>
            <person name="Howden B."/>
            <person name="Hertweck C."/>
            <person name="Stinear T.P."/>
            <person name="Pidot S.J."/>
        </authorList>
    </citation>
    <scope>NUCLEOTIDE SEQUENCE [LARGE SCALE GENOMIC DNA]</scope>
    <source>
        <strain evidence="2 3">AUSMDU00024985</strain>
    </source>
</reference>
<sequence>MTKERRSRLLTVGELQYRWKTYHHHVDGCEEVLRLRQIGSAAGLTLVFAPMESAESRTADSPRPATSESATAH</sequence>
<gene>
    <name evidence="2" type="ORF">F5X71_19825</name>
</gene>
<name>A0A6G9XTX9_NOCBR</name>
<dbReference type="RefSeq" id="WP_167463401.1">
    <property type="nucleotide sequence ID" value="NZ_CP046171.1"/>
</dbReference>
<evidence type="ECO:0000313" key="3">
    <source>
        <dbReference type="Proteomes" id="UP000501705"/>
    </source>
</evidence>
<feature type="region of interest" description="Disordered" evidence="1">
    <location>
        <begin position="52"/>
        <end position="73"/>
    </location>
</feature>
<evidence type="ECO:0000256" key="1">
    <source>
        <dbReference type="SAM" id="MobiDB-lite"/>
    </source>
</evidence>
<proteinExistence type="predicted"/>
<feature type="compositionally biased region" description="Polar residues" evidence="1">
    <location>
        <begin position="64"/>
        <end position="73"/>
    </location>
</feature>
<dbReference type="AlphaFoldDB" id="A0A6G9XTX9"/>
<evidence type="ECO:0000313" key="2">
    <source>
        <dbReference type="EMBL" id="QIS04283.1"/>
    </source>
</evidence>
<dbReference type="EMBL" id="CP046171">
    <property type="protein sequence ID" value="QIS04283.1"/>
    <property type="molecule type" value="Genomic_DNA"/>
</dbReference>
<dbReference type="Proteomes" id="UP000501705">
    <property type="component" value="Chromosome"/>
</dbReference>
<accession>A0A6G9XTX9</accession>
<protein>
    <submittedName>
        <fullName evidence="2">Uncharacterized protein</fullName>
    </submittedName>
</protein>